<reference evidence="2 3" key="1">
    <citation type="submission" date="2019-03" db="EMBL/GenBank/DDBJ databases">
        <title>Genomic Encyclopedia of Type Strains, Phase IV (KMG-IV): sequencing the most valuable type-strain genomes for metagenomic binning, comparative biology and taxonomic classification.</title>
        <authorList>
            <person name="Goeker M."/>
        </authorList>
    </citation>
    <scope>NUCLEOTIDE SEQUENCE [LARGE SCALE GENOMIC DNA]</scope>
    <source>
        <strain evidence="2 3">DSM 16998</strain>
    </source>
</reference>
<dbReference type="RefSeq" id="WP_133699144.1">
    <property type="nucleotide sequence ID" value="NZ_SNXS01000001.1"/>
</dbReference>
<evidence type="ECO:0000313" key="2">
    <source>
        <dbReference type="EMBL" id="TDP74527.1"/>
    </source>
</evidence>
<feature type="transmembrane region" description="Helical" evidence="1">
    <location>
        <begin position="12"/>
        <end position="30"/>
    </location>
</feature>
<keyword evidence="3" id="KW-1185">Reference proteome</keyword>
<keyword evidence="1" id="KW-0472">Membrane</keyword>
<organism evidence="2 3">
    <name type="scientific">Roseateles toxinivorans</name>
    <dbReference type="NCBI Taxonomy" id="270368"/>
    <lineage>
        <taxon>Bacteria</taxon>
        <taxon>Pseudomonadati</taxon>
        <taxon>Pseudomonadota</taxon>
        <taxon>Betaproteobacteria</taxon>
        <taxon>Burkholderiales</taxon>
        <taxon>Sphaerotilaceae</taxon>
        <taxon>Roseateles</taxon>
    </lineage>
</organism>
<evidence type="ECO:0000256" key="1">
    <source>
        <dbReference type="SAM" id="Phobius"/>
    </source>
</evidence>
<dbReference type="AlphaFoldDB" id="A0A4R6QT33"/>
<comment type="caution">
    <text evidence="2">The sequence shown here is derived from an EMBL/GenBank/DDBJ whole genome shotgun (WGS) entry which is preliminary data.</text>
</comment>
<dbReference type="EMBL" id="SNXS01000001">
    <property type="protein sequence ID" value="TDP74527.1"/>
    <property type="molecule type" value="Genomic_DNA"/>
</dbReference>
<keyword evidence="1" id="KW-0812">Transmembrane</keyword>
<dbReference type="OrthoDB" id="192334at2"/>
<name>A0A4R6QT33_9BURK</name>
<feature type="transmembrane region" description="Helical" evidence="1">
    <location>
        <begin position="78"/>
        <end position="101"/>
    </location>
</feature>
<evidence type="ECO:0008006" key="4">
    <source>
        <dbReference type="Google" id="ProtNLM"/>
    </source>
</evidence>
<keyword evidence="1" id="KW-1133">Transmembrane helix</keyword>
<dbReference type="InParanoid" id="A0A4R6QT33"/>
<evidence type="ECO:0000313" key="3">
    <source>
        <dbReference type="Proteomes" id="UP000295361"/>
    </source>
</evidence>
<dbReference type="Proteomes" id="UP000295361">
    <property type="component" value="Unassembled WGS sequence"/>
</dbReference>
<sequence>MRPPSSFSCAGALPWIVVGALAGISFFAQPVKFLTPGLTTAQLASVGSTIFHGSHAMQWIALGVLAVVVVPAKVNRSLAWFVLLVACGSLAVQLLLLMPSLDLRLSQLKDGAVPPAAPHHWFYVVLELFKFAALVVLARQRLAPRLQGELP</sequence>
<feature type="transmembrane region" description="Helical" evidence="1">
    <location>
        <begin position="50"/>
        <end position="71"/>
    </location>
</feature>
<gene>
    <name evidence="2" type="ORF">DES47_101588</name>
</gene>
<proteinExistence type="predicted"/>
<feature type="transmembrane region" description="Helical" evidence="1">
    <location>
        <begin position="121"/>
        <end position="138"/>
    </location>
</feature>
<accession>A0A4R6QT33</accession>
<protein>
    <recommendedName>
        <fullName evidence="4">DUF4149 domain-containing protein</fullName>
    </recommendedName>
</protein>